<dbReference type="RefSeq" id="WP_345332246.1">
    <property type="nucleotide sequence ID" value="NZ_BAABJI010000002.1"/>
</dbReference>
<accession>A0ABP9G6V0</accession>
<dbReference type="InterPro" id="IPR025857">
    <property type="entry name" value="MacB_PCD"/>
</dbReference>
<gene>
    <name evidence="9" type="ORF">GCM10023313_30890</name>
</gene>
<protein>
    <submittedName>
        <fullName evidence="9">ABC transporter permease</fullName>
    </submittedName>
</protein>
<evidence type="ECO:0000256" key="2">
    <source>
        <dbReference type="ARBA" id="ARBA00022475"/>
    </source>
</evidence>
<keyword evidence="5 6" id="KW-0472">Membrane</keyword>
<keyword evidence="2" id="KW-1003">Cell membrane</keyword>
<dbReference type="PANTHER" id="PTHR30572">
    <property type="entry name" value="MEMBRANE COMPONENT OF TRANSPORTER-RELATED"/>
    <property type="match status" value="1"/>
</dbReference>
<feature type="domain" description="ABC3 transporter permease C-terminal" evidence="7">
    <location>
        <begin position="293"/>
        <end position="410"/>
    </location>
</feature>
<keyword evidence="4 6" id="KW-1133">Transmembrane helix</keyword>
<proteinExistence type="predicted"/>
<dbReference type="Proteomes" id="UP001501436">
    <property type="component" value="Unassembled WGS sequence"/>
</dbReference>
<feature type="transmembrane region" description="Helical" evidence="6">
    <location>
        <begin position="382"/>
        <end position="405"/>
    </location>
</feature>
<evidence type="ECO:0000313" key="9">
    <source>
        <dbReference type="EMBL" id="GAA4924337.1"/>
    </source>
</evidence>
<evidence type="ECO:0000256" key="1">
    <source>
        <dbReference type="ARBA" id="ARBA00004651"/>
    </source>
</evidence>
<feature type="transmembrane region" description="Helical" evidence="6">
    <location>
        <begin position="21"/>
        <end position="43"/>
    </location>
</feature>
<feature type="transmembrane region" description="Helical" evidence="6">
    <location>
        <begin position="426"/>
        <end position="451"/>
    </location>
</feature>
<keyword evidence="10" id="KW-1185">Reference proteome</keyword>
<dbReference type="Pfam" id="PF12704">
    <property type="entry name" value="MacB_PCD"/>
    <property type="match status" value="1"/>
</dbReference>
<dbReference type="InterPro" id="IPR050250">
    <property type="entry name" value="Macrolide_Exporter_MacB"/>
</dbReference>
<comment type="caution">
    <text evidence="9">The sequence shown here is derived from an EMBL/GenBank/DDBJ whole genome shotgun (WGS) entry which is preliminary data.</text>
</comment>
<evidence type="ECO:0000259" key="8">
    <source>
        <dbReference type="Pfam" id="PF12704"/>
    </source>
</evidence>
<dbReference type="PANTHER" id="PTHR30572:SF18">
    <property type="entry name" value="ABC-TYPE MACROLIDE FAMILY EXPORT SYSTEM PERMEASE COMPONENT 2"/>
    <property type="match status" value="1"/>
</dbReference>
<dbReference type="EMBL" id="BAABJI010000002">
    <property type="protein sequence ID" value="GAA4924337.1"/>
    <property type="molecule type" value="Genomic_DNA"/>
</dbReference>
<evidence type="ECO:0000256" key="4">
    <source>
        <dbReference type="ARBA" id="ARBA00022989"/>
    </source>
</evidence>
<evidence type="ECO:0000259" key="7">
    <source>
        <dbReference type="Pfam" id="PF02687"/>
    </source>
</evidence>
<feature type="domain" description="MacB-like periplasmic core" evidence="8">
    <location>
        <begin position="20"/>
        <end position="239"/>
    </location>
</feature>
<dbReference type="Pfam" id="PF02687">
    <property type="entry name" value="FtsX"/>
    <property type="match status" value="2"/>
</dbReference>
<organism evidence="9 10">
    <name type="scientific">Mucilaginibacter defluvii</name>
    <dbReference type="NCBI Taxonomy" id="1196019"/>
    <lineage>
        <taxon>Bacteria</taxon>
        <taxon>Pseudomonadati</taxon>
        <taxon>Bacteroidota</taxon>
        <taxon>Sphingobacteriia</taxon>
        <taxon>Sphingobacteriales</taxon>
        <taxon>Sphingobacteriaceae</taxon>
        <taxon>Mucilaginibacter</taxon>
    </lineage>
</organism>
<feature type="transmembrane region" description="Helical" evidence="6">
    <location>
        <begin position="722"/>
        <end position="744"/>
    </location>
</feature>
<feature type="transmembrane region" description="Helical" evidence="6">
    <location>
        <begin position="678"/>
        <end position="701"/>
    </location>
</feature>
<feature type="transmembrane region" description="Helical" evidence="6">
    <location>
        <begin position="334"/>
        <end position="357"/>
    </location>
</feature>
<feature type="domain" description="ABC3 transporter permease C-terminal" evidence="7">
    <location>
        <begin position="681"/>
        <end position="794"/>
    </location>
</feature>
<name>A0ABP9G6V0_9SPHI</name>
<keyword evidence="3 6" id="KW-0812">Transmembrane</keyword>
<sequence length="801" mass="89583">MIKSYFKTAWRNLWKSKFFSAINIVGLSIGMAACIAIMLFVFYEKSFDSFHTKNIYRLSEVQKFPGMAASQKVALSMAPMGRSLKNDYPEIKNYTRVRWTNKYQLTSQSKKLFIQQGVLVDSTFLEIFNFPLVKGDKRTALEKPNSVLLTQQTAQKLFGDDDPIGKTITHYGSDTVSYAVTGILADVPQNSQLQFECVFSLSSMYKQWQGRMNSWGGNWLNTYVELAPGTDVANLQRKMPAFLKKYMGDGEGWKYYELFYTPLKDVHASTTDVGLDYLNYQKFDGKSTNLFALIAVVVLIIACVNFMNLTTARSAERSKEVGIRKSIGAQRNQLAAQFLGETVMLSLLALVLALIMAKLSLPFINQLSQRNLELSLFTNPELLLAITGLAVLVGLLSGLYPALFLSSFQPVKVLKGVMSSSGQSKAGLRNALVVGQFGSAVFLMIATVFVVKQLRYMQQRDPGFNREQIVTIPLDNVTSQKYDQLKQHLSGNTAIADITGAQDVLGSHMDQSGVQYKPANGAMRELATTRLIVDNNFLDLYNIKLVAGKNFSTEGYGREYIINEALAKELLKDTPKAKPSSLLGQQFGFDSLGVITGIAKDFNFNSMHHKIETMFMFNVKEWGYSRMSVKINPGKTAEALTLIKTKWAKLFPDQPFEYQFVDEHFREVYRADAQVSQVVSILTGLAIFISCLGLLGLASYSAEKRIKEIGVRKVLGASVQNIVLLLSGHFLKLVLLANIIAWPLAWYAMHNWLEDFAFRINIEWYVFAVVALLSVIIALVTISFQSIKAAIANPIKSLRTE</sequence>
<evidence type="ECO:0000256" key="3">
    <source>
        <dbReference type="ARBA" id="ARBA00022692"/>
    </source>
</evidence>
<dbReference type="PROSITE" id="PS51257">
    <property type="entry name" value="PROKAR_LIPOPROTEIN"/>
    <property type="match status" value="1"/>
</dbReference>
<comment type="subcellular location">
    <subcellularLocation>
        <location evidence="1">Cell membrane</location>
        <topology evidence="1">Multi-pass membrane protein</topology>
    </subcellularLocation>
</comment>
<evidence type="ECO:0000256" key="6">
    <source>
        <dbReference type="SAM" id="Phobius"/>
    </source>
</evidence>
<feature type="transmembrane region" description="Helical" evidence="6">
    <location>
        <begin position="290"/>
        <end position="309"/>
    </location>
</feature>
<evidence type="ECO:0000313" key="10">
    <source>
        <dbReference type="Proteomes" id="UP001501436"/>
    </source>
</evidence>
<feature type="transmembrane region" description="Helical" evidence="6">
    <location>
        <begin position="764"/>
        <end position="784"/>
    </location>
</feature>
<evidence type="ECO:0000256" key="5">
    <source>
        <dbReference type="ARBA" id="ARBA00023136"/>
    </source>
</evidence>
<reference evidence="10" key="1">
    <citation type="journal article" date="2019" name="Int. J. Syst. Evol. Microbiol.">
        <title>The Global Catalogue of Microorganisms (GCM) 10K type strain sequencing project: providing services to taxonomists for standard genome sequencing and annotation.</title>
        <authorList>
            <consortium name="The Broad Institute Genomics Platform"/>
            <consortium name="The Broad Institute Genome Sequencing Center for Infectious Disease"/>
            <person name="Wu L."/>
            <person name="Ma J."/>
        </authorList>
    </citation>
    <scope>NUCLEOTIDE SEQUENCE [LARGE SCALE GENOMIC DNA]</scope>
    <source>
        <strain evidence="10">JCM 18283</strain>
    </source>
</reference>
<dbReference type="InterPro" id="IPR003838">
    <property type="entry name" value="ABC3_permease_C"/>
</dbReference>